<feature type="domain" description="Exoribonuclease phosphorolytic" evidence="8">
    <location>
        <begin position="24"/>
        <end position="153"/>
    </location>
</feature>
<organism evidence="10">
    <name type="scientific">marine metagenome</name>
    <dbReference type="NCBI Taxonomy" id="408172"/>
    <lineage>
        <taxon>unclassified sequences</taxon>
        <taxon>metagenomes</taxon>
        <taxon>ecological metagenomes</taxon>
    </lineage>
</organism>
<dbReference type="EMBL" id="UINC01002481">
    <property type="protein sequence ID" value="SUZ97140.1"/>
    <property type="molecule type" value="Genomic_DNA"/>
</dbReference>
<dbReference type="InterPro" id="IPR001247">
    <property type="entry name" value="ExoRNase_PH_dom1"/>
</dbReference>
<dbReference type="InterPro" id="IPR011807">
    <property type="entry name" value="Rrp41"/>
</dbReference>
<dbReference type="GO" id="GO:0003723">
    <property type="term" value="F:RNA binding"/>
    <property type="evidence" value="ECO:0007669"/>
    <property type="project" value="TreeGrafter"/>
</dbReference>
<dbReference type="SUPFAM" id="SSF54211">
    <property type="entry name" value="Ribosomal protein S5 domain 2-like"/>
    <property type="match status" value="1"/>
</dbReference>
<keyword evidence="4" id="KW-0540">Nuclease</keyword>
<dbReference type="Pfam" id="PF01138">
    <property type="entry name" value="RNase_PH"/>
    <property type="match status" value="1"/>
</dbReference>
<dbReference type="Gene3D" id="3.30.230.70">
    <property type="entry name" value="GHMP Kinase, N-terminal domain"/>
    <property type="match status" value="1"/>
</dbReference>
<keyword evidence="7" id="KW-0269">Exonuclease</keyword>
<dbReference type="GO" id="GO:0000177">
    <property type="term" value="C:cytoplasmic exosome (RNase complex)"/>
    <property type="evidence" value="ECO:0007669"/>
    <property type="project" value="TreeGrafter"/>
</dbReference>
<evidence type="ECO:0000256" key="5">
    <source>
        <dbReference type="ARBA" id="ARBA00022801"/>
    </source>
</evidence>
<name>A0A381RZ82_9ZZZZ</name>
<evidence type="ECO:0000256" key="2">
    <source>
        <dbReference type="ARBA" id="ARBA00006678"/>
    </source>
</evidence>
<dbReference type="GO" id="GO:0010467">
    <property type="term" value="P:gene expression"/>
    <property type="evidence" value="ECO:0007669"/>
    <property type="project" value="UniProtKB-ARBA"/>
</dbReference>
<dbReference type="NCBIfam" id="TIGR02065">
    <property type="entry name" value="ECX1"/>
    <property type="match status" value="1"/>
</dbReference>
<comment type="subcellular location">
    <subcellularLocation>
        <location evidence="1">Cytoplasm</location>
    </subcellularLocation>
</comment>
<dbReference type="SUPFAM" id="SSF55666">
    <property type="entry name" value="Ribonuclease PH domain 2-like"/>
    <property type="match status" value="1"/>
</dbReference>
<accession>A0A381RZ82</accession>
<keyword evidence="3" id="KW-0963">Cytoplasm</keyword>
<dbReference type="GO" id="GO:0016075">
    <property type="term" value="P:rRNA catabolic process"/>
    <property type="evidence" value="ECO:0007669"/>
    <property type="project" value="TreeGrafter"/>
</dbReference>
<keyword evidence="6" id="KW-0271">Exosome</keyword>
<comment type="similarity">
    <text evidence="2">Belongs to the RNase PH family.</text>
</comment>
<dbReference type="PANTHER" id="PTHR11953">
    <property type="entry name" value="EXOSOME COMPLEX COMPONENT"/>
    <property type="match status" value="1"/>
</dbReference>
<dbReference type="GO" id="GO:0031981">
    <property type="term" value="C:nuclear lumen"/>
    <property type="evidence" value="ECO:0007669"/>
    <property type="project" value="UniProtKB-ARBA"/>
</dbReference>
<evidence type="ECO:0000259" key="9">
    <source>
        <dbReference type="Pfam" id="PF03725"/>
    </source>
</evidence>
<sequence length="241" mass="26402">MAGGNSDIEFIKKGKRLDGRKPDELREVRIEAGVLNRADGSCYLEWGNNKVYAGVFGPIECHPRHKQQQDRAIVQARYTMAPFSVNDRKRPGYDRRSSEISYITSQALERVVMVELFPRAAIRVDMQVVEAHAGTRCAALTAASVALADAGIPMRDIIPSCAAGKVSDTVVLDLNKEEDNYGQADLPLAIVPSTGEVVLLQLDGHLTPDEFEQAFDLAYKGCMDVYEIQRAALANLYGGSA</sequence>
<proteinExistence type="inferred from homology"/>
<dbReference type="InterPro" id="IPR015847">
    <property type="entry name" value="ExoRNase_PH_dom2"/>
</dbReference>
<dbReference type="AlphaFoldDB" id="A0A381RZ82"/>
<reference evidence="10" key="1">
    <citation type="submission" date="2018-05" db="EMBL/GenBank/DDBJ databases">
        <authorList>
            <person name="Lanie J.A."/>
            <person name="Ng W.-L."/>
            <person name="Kazmierczak K.M."/>
            <person name="Andrzejewski T.M."/>
            <person name="Davidsen T.M."/>
            <person name="Wayne K.J."/>
            <person name="Tettelin H."/>
            <person name="Glass J.I."/>
            <person name="Rusch D."/>
            <person name="Podicherti R."/>
            <person name="Tsui H.-C.T."/>
            <person name="Winkler M.E."/>
        </authorList>
    </citation>
    <scope>NUCLEOTIDE SEQUENCE</scope>
</reference>
<dbReference type="Pfam" id="PF03725">
    <property type="entry name" value="RNase_PH_C"/>
    <property type="match status" value="1"/>
</dbReference>
<dbReference type="GO" id="GO:0000956">
    <property type="term" value="P:nuclear-transcribed mRNA catabolic process"/>
    <property type="evidence" value="ECO:0007669"/>
    <property type="project" value="UniProtKB-ARBA"/>
</dbReference>
<evidence type="ECO:0000259" key="8">
    <source>
        <dbReference type="Pfam" id="PF01138"/>
    </source>
</evidence>
<evidence type="ECO:0000256" key="4">
    <source>
        <dbReference type="ARBA" id="ARBA00022722"/>
    </source>
</evidence>
<dbReference type="GO" id="GO:0071027">
    <property type="term" value="P:nuclear RNA surveillance"/>
    <property type="evidence" value="ECO:0007669"/>
    <property type="project" value="UniProtKB-ARBA"/>
</dbReference>
<evidence type="ECO:0000313" key="10">
    <source>
        <dbReference type="EMBL" id="SUZ97140.1"/>
    </source>
</evidence>
<dbReference type="CDD" id="cd11366">
    <property type="entry name" value="RNase_PH_archRRP41"/>
    <property type="match status" value="1"/>
</dbReference>
<evidence type="ECO:0000256" key="1">
    <source>
        <dbReference type="ARBA" id="ARBA00004496"/>
    </source>
</evidence>
<dbReference type="PANTHER" id="PTHR11953:SF0">
    <property type="entry name" value="EXOSOME COMPLEX COMPONENT RRP41"/>
    <property type="match status" value="1"/>
</dbReference>
<dbReference type="InterPro" id="IPR050080">
    <property type="entry name" value="RNase_PH"/>
</dbReference>
<keyword evidence="5" id="KW-0378">Hydrolase</keyword>
<gene>
    <name evidence="10" type="ORF">METZ01_LOCUS49994</name>
</gene>
<protein>
    <submittedName>
        <fullName evidence="10">Uncharacterized protein</fullName>
    </submittedName>
</protein>
<dbReference type="InterPro" id="IPR020568">
    <property type="entry name" value="Ribosomal_Su5_D2-typ_SF"/>
</dbReference>
<evidence type="ECO:0000256" key="7">
    <source>
        <dbReference type="ARBA" id="ARBA00022839"/>
    </source>
</evidence>
<dbReference type="GO" id="GO:0016896">
    <property type="term" value="F:RNA exonuclease activity, producing 5'-phosphomonoesters"/>
    <property type="evidence" value="ECO:0007669"/>
    <property type="project" value="InterPro"/>
</dbReference>
<dbReference type="InterPro" id="IPR036345">
    <property type="entry name" value="ExoRNase_PH_dom2_sf"/>
</dbReference>
<evidence type="ECO:0000256" key="6">
    <source>
        <dbReference type="ARBA" id="ARBA00022835"/>
    </source>
</evidence>
<dbReference type="InterPro" id="IPR027408">
    <property type="entry name" value="PNPase/RNase_PH_dom_sf"/>
</dbReference>
<dbReference type="FunFam" id="3.30.230.70:FF:000004">
    <property type="entry name" value="Exosome complex component Rrp41"/>
    <property type="match status" value="1"/>
</dbReference>
<feature type="domain" description="Exoribonuclease phosphorolytic" evidence="9">
    <location>
        <begin position="159"/>
        <end position="221"/>
    </location>
</feature>
<evidence type="ECO:0000256" key="3">
    <source>
        <dbReference type="ARBA" id="ARBA00022490"/>
    </source>
</evidence>